<protein>
    <submittedName>
        <fullName evidence="2">Uncharacterized protein</fullName>
    </submittedName>
</protein>
<name>H0FUE9_RHIML</name>
<keyword evidence="1" id="KW-0472">Membrane</keyword>
<sequence length="51" mass="5513">MLSSCSKTSYLIIGGLVVAVIVLGVYLYREETKPAGVELRLDQNGVSVQEN</sequence>
<evidence type="ECO:0000313" key="2">
    <source>
        <dbReference type="EMBL" id="EHK79480.1"/>
    </source>
</evidence>
<gene>
    <name evidence="2" type="ORF">SM0020_03945</name>
</gene>
<evidence type="ECO:0000256" key="1">
    <source>
        <dbReference type="SAM" id="Phobius"/>
    </source>
</evidence>
<dbReference type="EMBL" id="AGVV01000004">
    <property type="protein sequence ID" value="EHK79480.1"/>
    <property type="molecule type" value="Genomic_DNA"/>
</dbReference>
<dbReference type="AlphaFoldDB" id="H0FUE9"/>
<reference evidence="2 3" key="1">
    <citation type="journal article" date="2012" name="J. Bacteriol.">
        <title>Draft Genome Sequence of Sinorhizobium meliloti CCNWSX0020, a Nitrogen-Fixing Symbiont with Copper Tolerance Capability Isolated from Lead-Zinc Mine Tailings.</title>
        <authorList>
            <person name="Li Z."/>
            <person name="Ma Z."/>
            <person name="Hao X."/>
            <person name="Wei G."/>
        </authorList>
    </citation>
    <scope>NUCLEOTIDE SEQUENCE [LARGE SCALE GENOMIC DNA]</scope>
    <source>
        <strain evidence="2 3">CCNWSX0020</strain>
    </source>
</reference>
<feature type="transmembrane region" description="Helical" evidence="1">
    <location>
        <begin position="9"/>
        <end position="28"/>
    </location>
</feature>
<dbReference type="Proteomes" id="UP000004038">
    <property type="component" value="Unassembled WGS sequence"/>
</dbReference>
<accession>H0FUE9</accession>
<proteinExistence type="predicted"/>
<organism evidence="2 3">
    <name type="scientific">Sinorhizobium meliloti CCNWSX0020</name>
    <dbReference type="NCBI Taxonomy" id="1107881"/>
    <lineage>
        <taxon>Bacteria</taxon>
        <taxon>Pseudomonadati</taxon>
        <taxon>Pseudomonadota</taxon>
        <taxon>Alphaproteobacteria</taxon>
        <taxon>Hyphomicrobiales</taxon>
        <taxon>Rhizobiaceae</taxon>
        <taxon>Sinorhizobium/Ensifer group</taxon>
        <taxon>Sinorhizobium</taxon>
    </lineage>
</organism>
<keyword evidence="1" id="KW-1133">Transmembrane helix</keyword>
<evidence type="ECO:0000313" key="3">
    <source>
        <dbReference type="Proteomes" id="UP000004038"/>
    </source>
</evidence>
<keyword evidence="1" id="KW-0812">Transmembrane</keyword>